<organism evidence="1">
    <name type="scientific">hydrocarbon metagenome</name>
    <dbReference type="NCBI Taxonomy" id="938273"/>
    <lineage>
        <taxon>unclassified sequences</taxon>
        <taxon>metagenomes</taxon>
        <taxon>ecological metagenomes</taxon>
    </lineage>
</organism>
<dbReference type="Gene3D" id="1.25.10.10">
    <property type="entry name" value="Leucine-rich Repeat Variant"/>
    <property type="match status" value="1"/>
</dbReference>
<reference evidence="1" key="1">
    <citation type="journal article" date="2015" name="Proc. Natl. Acad. Sci. U.S.A.">
        <title>Networks of energetic and metabolic interactions define dynamics in microbial communities.</title>
        <authorList>
            <person name="Embree M."/>
            <person name="Liu J.K."/>
            <person name="Al-Bassam M.M."/>
            <person name="Zengler K."/>
        </authorList>
    </citation>
    <scope>NUCLEOTIDE SEQUENCE</scope>
</reference>
<dbReference type="Pfam" id="PF13646">
    <property type="entry name" value="HEAT_2"/>
    <property type="match status" value="1"/>
</dbReference>
<dbReference type="EMBL" id="LNQE01001292">
    <property type="protein sequence ID" value="KUG19434.1"/>
    <property type="molecule type" value="Genomic_DNA"/>
</dbReference>
<dbReference type="InterPro" id="IPR011989">
    <property type="entry name" value="ARM-like"/>
</dbReference>
<protein>
    <recommendedName>
        <fullName evidence="2">HEAT repeat domain-containing protein</fullName>
    </recommendedName>
</protein>
<evidence type="ECO:0008006" key="2">
    <source>
        <dbReference type="Google" id="ProtNLM"/>
    </source>
</evidence>
<dbReference type="PANTHER" id="PTHR12697:SF5">
    <property type="entry name" value="DEOXYHYPUSINE HYDROXYLASE"/>
    <property type="match status" value="1"/>
</dbReference>
<dbReference type="SMART" id="SM00567">
    <property type="entry name" value="EZ_HEAT"/>
    <property type="match status" value="2"/>
</dbReference>
<name>A0A0W8FF03_9ZZZZ</name>
<dbReference type="GO" id="GO:0016491">
    <property type="term" value="F:oxidoreductase activity"/>
    <property type="evidence" value="ECO:0007669"/>
    <property type="project" value="TreeGrafter"/>
</dbReference>
<dbReference type="AlphaFoldDB" id="A0A0W8FF03"/>
<dbReference type="InterPro" id="IPR016024">
    <property type="entry name" value="ARM-type_fold"/>
</dbReference>
<evidence type="ECO:0000313" key="1">
    <source>
        <dbReference type="EMBL" id="KUG19434.1"/>
    </source>
</evidence>
<comment type="caution">
    <text evidence="1">The sequence shown here is derived from an EMBL/GenBank/DDBJ whole genome shotgun (WGS) entry which is preliminary data.</text>
</comment>
<dbReference type="InterPro" id="IPR004155">
    <property type="entry name" value="PBS_lyase_HEAT"/>
</dbReference>
<accession>A0A0W8FF03</accession>
<sequence length="143" mass="16200">MRYTREDTMIAKMETPKPMRRDVYDLIGELGGMQPQERRIRAMQDLEALGDLRAVSVLIETLRDADPEIRKHSAKALIAFRSVRSVDALIETLMNGDEWWITRRYAALALGRIQGYRATAALARYQNEAVPGGRAAPEEARTP</sequence>
<proteinExistence type="predicted"/>
<gene>
    <name evidence="1" type="ORF">ASZ90_010855</name>
</gene>
<dbReference type="PANTHER" id="PTHR12697">
    <property type="entry name" value="PBS LYASE HEAT-LIKE PROTEIN"/>
    <property type="match status" value="1"/>
</dbReference>
<dbReference type="SUPFAM" id="SSF48371">
    <property type="entry name" value="ARM repeat"/>
    <property type="match status" value="1"/>
</dbReference>